<feature type="compositionally biased region" description="Low complexity" evidence="4">
    <location>
        <begin position="797"/>
        <end position="809"/>
    </location>
</feature>
<sequence>MQAPPPRQRTAEEERARAAAKQAEKDLWERTRGAGSAVFKLADAGRIKPGGNASSSPLPQEREDASTSGKITPRSSSVSSRARSSSKKPRPDSWTEEDILPALEEVESKLYEPVDVPSADMLLSRGICDYTLLPKTLGRGKFSTVFVACKSGELTAIKHTALFPHHQLIATRLLREPTLLAELPPHPNLVTVKETIRTPGHFYLVEEYLDGYVTLEALLPILCPVQPHILPLAAAERILAQLLSAVHAIHVPLQICHRDIKPENILVHPQTLQLKLLDFGLATHFSKSEAKLSTCCGSPAFHCPEIVKALSSPPGSVMYMGPEVDAWTCGVTMLRCLTGARFPLGASHSSLRGMSIRAQRAVASIGDASMRDKIGALLDMDGKRRMARFEEMVKEQEKSLGQIDRTAKKFKSTTFIPSKPTHSIRLPLVESATDTHAKGSPSGAATPVSASRRSTPSNSRAPSPSRSLHGGLTNGNSVLSSTTLVALNPTNQPPERVVSFIKYCLRCAGILYHTWPDYSGMAKTPKSSFFGPQTPTIPTTSVSAAFAEAVGTSLDAITTPSTPLFAHTYSNTDERSDGYAHVQVFQCVIELPDEKDDKDGKGGSGQLSLVQSIMAAFGRKPSQSPAAPVNREYATYGKTNSPDTRPQYRRSASSPAQSRERAHAPTMPSKDGSMRCLAFHLIIRFPRQPQSMIRQAVSRASSYYGNLQSPYTNHSNSHASITRSRANSSAGAMSHDVSENEGPSASEDQRGRRHTGSSRSGQSDGRKHVTVIEEPINESSDVLPSDGPGLPGNGGHSSSTSSVESSAPSQQPFPRMPNRSPSTSRPASRTRTRSSRGIQKRAKVYIQVTDERAVPIIREALSVGGTLESHELDDRKQSQGLHVNVEGLHGKGGDGSQQNSRRARRRTRDSASMQIKAWPTSPLDSVSVPQSPTLVEGQVEENVDTKTSTVNVPASGEEAEEKPRGRTLVTNRARYSSEDTVVEGAHGTEIRAPSNLSTVALKEESPHNDNLKQLIDSLQRTLHDIIHLSKASQRSSAASSPLSRSGISSPQMEKRFSDIQTTYDGRHEGLLAQTRTLLLDISNSLQCASRKGKHVVEELVTPLSFEIFNALSPALGLIPIETVGLPAPFTASEEAEESITLRGLAMATFDLFAQHCSPREIYMAVQERMEVLGERPLQGKQSQMETSPDKNSDSAESPSEQSQTKDLRIALPQMTSISGSSKQQVALWSAALELAGLLHVIAKVMPRIKTKKPIQFIQPLVQLVPRCVKGALQVDLPQSVGITGASPSPYPPVSSSDDLLSLRSDRKSSTSELSIGQAERAACEIVISLVALLRDTTNWAKGMEGEMQDKVLELSSALLLTSMIVLLPQMPQSHNEIHLSDHYFYQWFPRYKIEPSSKESPPKRIRPTIEALSSQAWKQLDGLVRDLKIDNESLAFDRQKRQVDTNPSETATSNEDSELIGANSSVSAAAKTMGAFILHVNLLARAPDISNEGNDPIKWTAKEGLKSLQRSMGMLVACLGSNIPATTSQDGSQSLGGTVHLPDIALTWAIWCIRAMSQGSEGTQEGLLSSEEAIIFVQVLSSHSALSPRPMARHISLRIVQTVLQSLVEPEIGRELLRDLMCESPYPQLSAAAIGLARQLISSDLDRIKNSDGNTGQPIIFAQKSFIHSFATKVFSLSDGAEVLPNVEEAGEPRPKGVVIGLIKSYLDDHAPKISETTSFIYLVLTKDHNNLTGIRDADIVSKIKDSFLHPLHEWLEKAIPFVQADDTHKESAESNTDVQMGLSILNMSVEQAMEAVSSIP</sequence>
<organism evidence="6 7">
    <name type="scientific">Meira miltonrushii</name>
    <dbReference type="NCBI Taxonomy" id="1280837"/>
    <lineage>
        <taxon>Eukaryota</taxon>
        <taxon>Fungi</taxon>
        <taxon>Dikarya</taxon>
        <taxon>Basidiomycota</taxon>
        <taxon>Ustilaginomycotina</taxon>
        <taxon>Exobasidiomycetes</taxon>
        <taxon>Exobasidiales</taxon>
        <taxon>Brachybasidiaceae</taxon>
        <taxon>Meira</taxon>
    </lineage>
</organism>
<dbReference type="GO" id="GO:0005737">
    <property type="term" value="C:cytoplasm"/>
    <property type="evidence" value="ECO:0007669"/>
    <property type="project" value="TreeGrafter"/>
</dbReference>
<feature type="region of interest" description="Disordered" evidence="4">
    <location>
        <begin position="885"/>
        <end position="929"/>
    </location>
</feature>
<feature type="compositionally biased region" description="Low complexity" evidence="4">
    <location>
        <begin position="449"/>
        <end position="467"/>
    </location>
</feature>
<feature type="region of interest" description="Disordered" evidence="4">
    <location>
        <begin position="1439"/>
        <end position="1458"/>
    </location>
</feature>
<dbReference type="PANTHER" id="PTHR24348">
    <property type="entry name" value="SERINE/THREONINE-PROTEIN KINASE UNC-51-RELATED"/>
    <property type="match status" value="1"/>
</dbReference>
<dbReference type="InterPro" id="IPR017441">
    <property type="entry name" value="Protein_kinase_ATP_BS"/>
</dbReference>
<accession>A0A316V5N0</accession>
<protein>
    <recommendedName>
        <fullName evidence="5">Protein kinase domain-containing protein</fullName>
    </recommendedName>
</protein>
<keyword evidence="7" id="KW-1185">Reference proteome</keyword>
<evidence type="ECO:0000256" key="2">
    <source>
        <dbReference type="ARBA" id="ARBA00022840"/>
    </source>
</evidence>
<dbReference type="InterPro" id="IPR011009">
    <property type="entry name" value="Kinase-like_dom_sf"/>
</dbReference>
<dbReference type="RefSeq" id="XP_025353128.1">
    <property type="nucleotide sequence ID" value="XM_025502880.1"/>
</dbReference>
<feature type="region of interest" description="Disordered" evidence="4">
    <location>
        <begin position="1030"/>
        <end position="1053"/>
    </location>
</feature>
<dbReference type="EMBL" id="KZ819605">
    <property type="protein sequence ID" value="PWN32826.1"/>
    <property type="molecule type" value="Genomic_DNA"/>
</dbReference>
<dbReference type="STRING" id="1280837.A0A316V5N0"/>
<dbReference type="InParanoid" id="A0A316V5N0"/>
<feature type="compositionally biased region" description="Polar residues" evidence="4">
    <location>
        <begin position="637"/>
        <end position="657"/>
    </location>
</feature>
<dbReference type="InterPro" id="IPR013877">
    <property type="entry name" value="YAP-bd/ALF4/Glomulin"/>
</dbReference>
<reference evidence="6 7" key="1">
    <citation type="journal article" date="2018" name="Mol. Biol. Evol.">
        <title>Broad Genomic Sampling Reveals a Smut Pathogenic Ancestry of the Fungal Clade Ustilaginomycotina.</title>
        <authorList>
            <person name="Kijpornyongpan T."/>
            <person name="Mondo S.J."/>
            <person name="Barry K."/>
            <person name="Sandor L."/>
            <person name="Lee J."/>
            <person name="Lipzen A."/>
            <person name="Pangilinan J."/>
            <person name="LaButti K."/>
            <person name="Hainaut M."/>
            <person name="Henrissat B."/>
            <person name="Grigoriev I.V."/>
            <person name="Spatafora J.W."/>
            <person name="Aime M.C."/>
        </authorList>
    </citation>
    <scope>NUCLEOTIDE SEQUENCE [LARGE SCALE GENOMIC DNA]</scope>
    <source>
        <strain evidence="6 7">MCA 3882</strain>
    </source>
</reference>
<dbReference type="Pfam" id="PF00069">
    <property type="entry name" value="Pkinase"/>
    <property type="match status" value="1"/>
</dbReference>
<dbReference type="GeneID" id="37024661"/>
<name>A0A316V5N0_9BASI</name>
<dbReference type="SMART" id="SM00220">
    <property type="entry name" value="S_TKc"/>
    <property type="match status" value="1"/>
</dbReference>
<dbReference type="InterPro" id="IPR000719">
    <property type="entry name" value="Prot_kinase_dom"/>
</dbReference>
<proteinExistence type="predicted"/>
<feature type="region of interest" description="Disordered" evidence="4">
    <location>
        <begin position="634"/>
        <end position="671"/>
    </location>
</feature>
<dbReference type="OrthoDB" id="5396786at2759"/>
<evidence type="ECO:0000256" key="1">
    <source>
        <dbReference type="ARBA" id="ARBA00022741"/>
    </source>
</evidence>
<dbReference type="GO" id="GO:0004674">
    <property type="term" value="F:protein serine/threonine kinase activity"/>
    <property type="evidence" value="ECO:0007669"/>
    <property type="project" value="InterPro"/>
</dbReference>
<dbReference type="GO" id="GO:0005524">
    <property type="term" value="F:ATP binding"/>
    <property type="evidence" value="ECO:0007669"/>
    <property type="project" value="UniProtKB-UniRule"/>
</dbReference>
<feature type="compositionally biased region" description="Basic residues" evidence="4">
    <location>
        <begin position="828"/>
        <end position="843"/>
    </location>
</feature>
<dbReference type="PANTHER" id="PTHR24348:SF68">
    <property type="entry name" value="SERINE_THREONINE-PROTEIN KINASE ATG1C"/>
    <property type="match status" value="1"/>
</dbReference>
<dbReference type="InterPro" id="IPR045269">
    <property type="entry name" value="Atg1-like"/>
</dbReference>
<dbReference type="GO" id="GO:0010506">
    <property type="term" value="P:regulation of autophagy"/>
    <property type="evidence" value="ECO:0007669"/>
    <property type="project" value="InterPro"/>
</dbReference>
<dbReference type="Proteomes" id="UP000245771">
    <property type="component" value="Unassembled WGS sequence"/>
</dbReference>
<feature type="region of interest" description="Disordered" evidence="4">
    <location>
        <begin position="1"/>
        <end position="98"/>
    </location>
</feature>
<feature type="compositionally biased region" description="Low complexity" evidence="4">
    <location>
        <begin position="1030"/>
        <end position="1051"/>
    </location>
</feature>
<dbReference type="Gene3D" id="1.10.510.10">
    <property type="entry name" value="Transferase(Phosphotransferase) domain 1"/>
    <property type="match status" value="1"/>
</dbReference>
<dbReference type="Pfam" id="PF08568">
    <property type="entry name" value="Kinetochor_Ybp2"/>
    <property type="match status" value="1"/>
</dbReference>
<evidence type="ECO:0000259" key="5">
    <source>
        <dbReference type="PROSITE" id="PS50011"/>
    </source>
</evidence>
<feature type="region of interest" description="Disordered" evidence="4">
    <location>
        <begin position="1175"/>
        <end position="1205"/>
    </location>
</feature>
<feature type="region of interest" description="Disordered" evidence="4">
    <location>
        <begin position="709"/>
        <end position="843"/>
    </location>
</feature>
<feature type="compositionally biased region" description="Basic and acidic residues" evidence="4">
    <location>
        <begin position="9"/>
        <end position="32"/>
    </location>
</feature>
<keyword evidence="1 3" id="KW-0547">Nucleotide-binding</keyword>
<feature type="compositionally biased region" description="Low complexity" evidence="4">
    <location>
        <begin position="73"/>
        <end position="83"/>
    </location>
</feature>
<evidence type="ECO:0000256" key="3">
    <source>
        <dbReference type="PROSITE-ProRule" id="PRU10141"/>
    </source>
</evidence>
<feature type="domain" description="Protein kinase" evidence="5">
    <location>
        <begin position="131"/>
        <end position="400"/>
    </location>
</feature>
<feature type="compositionally biased region" description="Polar residues" evidence="4">
    <location>
        <begin position="709"/>
        <end position="731"/>
    </location>
</feature>
<evidence type="ECO:0000313" key="6">
    <source>
        <dbReference type="EMBL" id="PWN32826.1"/>
    </source>
</evidence>
<feature type="region of interest" description="Disordered" evidence="4">
    <location>
        <begin position="432"/>
        <end position="474"/>
    </location>
</feature>
<dbReference type="InterPro" id="IPR008271">
    <property type="entry name" value="Ser/Thr_kinase_AS"/>
</dbReference>
<dbReference type="SUPFAM" id="SSF56112">
    <property type="entry name" value="Protein kinase-like (PK-like)"/>
    <property type="match status" value="1"/>
</dbReference>
<dbReference type="PROSITE" id="PS00108">
    <property type="entry name" value="PROTEIN_KINASE_ST"/>
    <property type="match status" value="1"/>
</dbReference>
<evidence type="ECO:0000256" key="4">
    <source>
        <dbReference type="SAM" id="MobiDB-lite"/>
    </source>
</evidence>
<dbReference type="PROSITE" id="PS50011">
    <property type="entry name" value="PROTEIN_KINASE_DOM"/>
    <property type="match status" value="1"/>
</dbReference>
<keyword evidence="2 3" id="KW-0067">ATP-binding</keyword>
<feature type="compositionally biased region" description="Polar residues" evidence="4">
    <location>
        <begin position="1444"/>
        <end position="1454"/>
    </location>
</feature>
<dbReference type="PROSITE" id="PS00107">
    <property type="entry name" value="PROTEIN_KINASE_ATP"/>
    <property type="match status" value="1"/>
</dbReference>
<evidence type="ECO:0000313" key="7">
    <source>
        <dbReference type="Proteomes" id="UP000245771"/>
    </source>
</evidence>
<feature type="binding site" evidence="3">
    <location>
        <position position="158"/>
    </location>
    <ligand>
        <name>ATP</name>
        <dbReference type="ChEBI" id="CHEBI:30616"/>
    </ligand>
</feature>
<gene>
    <name evidence="6" type="ORF">FA14DRAFT_78406</name>
</gene>